<dbReference type="Pfam" id="PF23743">
    <property type="entry name" value="Beta-prop_BBS7"/>
    <property type="match status" value="1"/>
</dbReference>
<protein>
    <recommendedName>
        <fullName evidence="7">Bardet-Biedl syndrome 7 protein</fullName>
    </recommendedName>
</protein>
<accession>A0AAV1JQZ5</accession>
<feature type="domain" description="BBS7 platform" evidence="3">
    <location>
        <begin position="496"/>
        <end position="596"/>
    </location>
</feature>
<gene>
    <name evidence="5" type="ORF">LNINA_LOCUS10923</name>
</gene>
<keyword evidence="6" id="KW-1185">Reference proteome</keyword>
<dbReference type="Pfam" id="PF23361">
    <property type="entry name" value="BBS7_pf"/>
    <property type="match status" value="1"/>
</dbReference>
<evidence type="ECO:0000259" key="4">
    <source>
        <dbReference type="Pfam" id="PF23743"/>
    </source>
</evidence>
<dbReference type="PANTHER" id="PTHR16074:SF4">
    <property type="entry name" value="BARDET-BIEDL SYNDROME 7 PROTEIN"/>
    <property type="match status" value="1"/>
</dbReference>
<dbReference type="GO" id="GO:0005930">
    <property type="term" value="C:axoneme"/>
    <property type="evidence" value="ECO:0007669"/>
    <property type="project" value="TreeGrafter"/>
</dbReference>
<evidence type="ECO:0000313" key="5">
    <source>
        <dbReference type="EMBL" id="CAK1551817.1"/>
    </source>
</evidence>
<dbReference type="InterPro" id="IPR056333">
    <property type="entry name" value="BBS7_pf_dom"/>
</dbReference>
<dbReference type="InterPro" id="IPR056332">
    <property type="entry name" value="Beta-prop_BBS7"/>
</dbReference>
<dbReference type="GO" id="GO:0034464">
    <property type="term" value="C:BBSome"/>
    <property type="evidence" value="ECO:0007669"/>
    <property type="project" value="TreeGrafter"/>
</dbReference>
<dbReference type="SUPFAM" id="SSF50978">
    <property type="entry name" value="WD40 repeat-like"/>
    <property type="match status" value="1"/>
</dbReference>
<dbReference type="GO" id="GO:0008104">
    <property type="term" value="P:intracellular protein localization"/>
    <property type="evidence" value="ECO:0007669"/>
    <property type="project" value="TreeGrafter"/>
</dbReference>
<keyword evidence="1" id="KW-0175">Coiled coil</keyword>
<reference evidence="5 6" key="1">
    <citation type="submission" date="2023-11" db="EMBL/GenBank/DDBJ databases">
        <authorList>
            <person name="Okamura Y."/>
        </authorList>
    </citation>
    <scope>NUCLEOTIDE SEQUENCE [LARGE SCALE GENOMIC DNA]</scope>
</reference>
<comment type="caution">
    <text evidence="5">The sequence shown here is derived from an EMBL/GenBank/DDBJ whole genome shotgun (WGS) entry which is preliminary data.</text>
</comment>
<evidence type="ECO:0000259" key="2">
    <source>
        <dbReference type="Pfam" id="PF23360"/>
    </source>
</evidence>
<feature type="coiled-coil region" evidence="1">
    <location>
        <begin position="332"/>
        <end position="359"/>
    </location>
</feature>
<dbReference type="AlphaFoldDB" id="A0AAV1JQZ5"/>
<feature type="domain" description="BBS7 beta-propeller" evidence="4">
    <location>
        <begin position="21"/>
        <end position="315"/>
    </location>
</feature>
<dbReference type="Pfam" id="PF23360">
    <property type="entry name" value="BBS7_GAE"/>
    <property type="match status" value="1"/>
</dbReference>
<dbReference type="GO" id="GO:0016020">
    <property type="term" value="C:membrane"/>
    <property type="evidence" value="ECO:0007669"/>
    <property type="project" value="TreeGrafter"/>
</dbReference>
<name>A0AAV1JQZ5_9NEOP</name>
<dbReference type="InterPro" id="IPR036322">
    <property type="entry name" value="WD40_repeat_dom_sf"/>
</dbReference>
<dbReference type="Proteomes" id="UP001497472">
    <property type="component" value="Unassembled WGS sequence"/>
</dbReference>
<sequence>MEYDLSRIDYTICGITYPDSLKILPSLDEKVQQKFVVGDKNGVLQCLAIKDEEPVVQFKTLPGRPITSVQLGCSSDSHADKTFAASGNEVKGYTRKGKVFLTVSTLVAETITSMCVIGNDLILCSGRTVTHCKDFNEMTSFTCEDRILDVAAFNAPNSTRIRLLLLIANKGTAIADNGHLTVQTHINSGPSRLAVPKSIRPSEICAFYGAANGSIGLISYNKSELKSKCLVDGQGLGSVMCVGWYSNHVGAHLIVGRHDGSIQLYLTNPQNYEDKLQLKYSYFCGEPITSICGGCIGSDEPEVLATTFSGRIFGLRPRRLLSTAAILSNIPAEALATRRLKLENEVARLEKQTANERDKYQKNTRSLQSSLSVPPLLDVQYELEGATKNGWQEARITSPVPLDMLFIYCNNKLDLETDSAGVLSLCPPQNEKSSDILATIRCQTGTRRLWIHMRSTKNTTIIENIKVLIYVLPAGAPRVSRLFKFCLPMLPFYWQHENQESLNIRRCLCEIHVTGTFSVVEVTSWLSEALPGELPRPANSVKFVRSHTLLNTLLSCEYERGSAIFKSDNISTIADLKDIISNCVVRKGLKININYDISENCCAEAFDIIEESFITEYKKRQEKNLKESLRMLDLDSSIENSEAKSFLCSDYLRVWASPDTSDETCFEQLVYEMEKWYKDWCKLSSNTQFSSSEFKVLHQSLKNCDTMAVKSIFRRNGSMEFVEKV</sequence>
<dbReference type="GO" id="GO:0060271">
    <property type="term" value="P:cilium assembly"/>
    <property type="evidence" value="ECO:0007669"/>
    <property type="project" value="TreeGrafter"/>
</dbReference>
<dbReference type="PANTHER" id="PTHR16074">
    <property type="entry name" value="BARDET-BIEDL SYNDROME 7 PROTEIN"/>
    <property type="match status" value="1"/>
</dbReference>
<evidence type="ECO:0008006" key="7">
    <source>
        <dbReference type="Google" id="ProtNLM"/>
    </source>
</evidence>
<dbReference type="GO" id="GO:0036064">
    <property type="term" value="C:ciliary basal body"/>
    <property type="evidence" value="ECO:0007669"/>
    <property type="project" value="TreeGrafter"/>
</dbReference>
<dbReference type="InterPro" id="IPR056334">
    <property type="entry name" value="BBS7_GAE_dom"/>
</dbReference>
<evidence type="ECO:0000256" key="1">
    <source>
        <dbReference type="SAM" id="Coils"/>
    </source>
</evidence>
<feature type="domain" description="BBS7 GAE" evidence="2">
    <location>
        <begin position="375"/>
        <end position="485"/>
    </location>
</feature>
<evidence type="ECO:0000313" key="6">
    <source>
        <dbReference type="Proteomes" id="UP001497472"/>
    </source>
</evidence>
<organism evidence="5 6">
    <name type="scientific">Leptosia nina</name>
    <dbReference type="NCBI Taxonomy" id="320188"/>
    <lineage>
        <taxon>Eukaryota</taxon>
        <taxon>Metazoa</taxon>
        <taxon>Ecdysozoa</taxon>
        <taxon>Arthropoda</taxon>
        <taxon>Hexapoda</taxon>
        <taxon>Insecta</taxon>
        <taxon>Pterygota</taxon>
        <taxon>Neoptera</taxon>
        <taxon>Endopterygota</taxon>
        <taxon>Lepidoptera</taxon>
        <taxon>Glossata</taxon>
        <taxon>Ditrysia</taxon>
        <taxon>Papilionoidea</taxon>
        <taxon>Pieridae</taxon>
        <taxon>Pierinae</taxon>
        <taxon>Leptosia</taxon>
    </lineage>
</organism>
<dbReference type="GO" id="GO:0043005">
    <property type="term" value="C:neuron projection"/>
    <property type="evidence" value="ECO:0007669"/>
    <property type="project" value="TreeGrafter"/>
</dbReference>
<proteinExistence type="predicted"/>
<dbReference type="EMBL" id="CAVLEF010000132">
    <property type="protein sequence ID" value="CAK1551817.1"/>
    <property type="molecule type" value="Genomic_DNA"/>
</dbReference>
<evidence type="ECO:0000259" key="3">
    <source>
        <dbReference type="Pfam" id="PF23361"/>
    </source>
</evidence>